<dbReference type="Gene3D" id="1.20.120.520">
    <property type="entry name" value="nmb1532 protein domain like"/>
    <property type="match status" value="1"/>
</dbReference>
<gene>
    <name evidence="2" type="ORF">B0I35DRAFT_405687</name>
</gene>
<dbReference type="EMBL" id="JAGPNK010000002">
    <property type="protein sequence ID" value="KAH7326447.1"/>
    <property type="molecule type" value="Genomic_DNA"/>
</dbReference>
<dbReference type="InterPro" id="IPR012312">
    <property type="entry name" value="Hemerythrin-like"/>
</dbReference>
<evidence type="ECO:0000313" key="3">
    <source>
        <dbReference type="Proteomes" id="UP000813444"/>
    </source>
</evidence>
<dbReference type="PANTHER" id="PTHR38048:SF2">
    <property type="entry name" value="HEMERYTHRIN-LIKE DOMAIN-CONTAINING PROTEIN"/>
    <property type="match status" value="1"/>
</dbReference>
<evidence type="ECO:0000313" key="2">
    <source>
        <dbReference type="EMBL" id="KAH7326447.1"/>
    </source>
</evidence>
<dbReference type="PANTHER" id="PTHR38048">
    <property type="entry name" value="EXPRESSED PROTEIN"/>
    <property type="match status" value="1"/>
</dbReference>
<evidence type="ECO:0000259" key="1">
    <source>
        <dbReference type="Pfam" id="PF01814"/>
    </source>
</evidence>
<reference evidence="2" key="1">
    <citation type="journal article" date="2021" name="Nat. Commun.">
        <title>Genetic determinants of endophytism in the Arabidopsis root mycobiome.</title>
        <authorList>
            <person name="Mesny F."/>
            <person name="Miyauchi S."/>
            <person name="Thiergart T."/>
            <person name="Pickel B."/>
            <person name="Atanasova L."/>
            <person name="Karlsson M."/>
            <person name="Huettel B."/>
            <person name="Barry K.W."/>
            <person name="Haridas S."/>
            <person name="Chen C."/>
            <person name="Bauer D."/>
            <person name="Andreopoulos W."/>
            <person name="Pangilinan J."/>
            <person name="LaButti K."/>
            <person name="Riley R."/>
            <person name="Lipzen A."/>
            <person name="Clum A."/>
            <person name="Drula E."/>
            <person name="Henrissat B."/>
            <person name="Kohler A."/>
            <person name="Grigoriev I.V."/>
            <person name="Martin F.M."/>
            <person name="Hacquard S."/>
        </authorList>
    </citation>
    <scope>NUCLEOTIDE SEQUENCE</scope>
    <source>
        <strain evidence="2">MPI-CAGE-CH-0235</strain>
    </source>
</reference>
<accession>A0A8K0WWF2</accession>
<keyword evidence="3" id="KW-1185">Reference proteome</keyword>
<dbReference type="AlphaFoldDB" id="A0A8K0WWF2"/>
<protein>
    <recommendedName>
        <fullName evidence="1">Hemerythrin-like domain-containing protein</fullName>
    </recommendedName>
</protein>
<proteinExistence type="predicted"/>
<comment type="caution">
    <text evidence="2">The sequence shown here is derived from an EMBL/GenBank/DDBJ whole genome shotgun (WGS) entry which is preliminary data.</text>
</comment>
<organism evidence="2 3">
    <name type="scientific">Stachybotrys elegans</name>
    <dbReference type="NCBI Taxonomy" id="80388"/>
    <lineage>
        <taxon>Eukaryota</taxon>
        <taxon>Fungi</taxon>
        <taxon>Dikarya</taxon>
        <taxon>Ascomycota</taxon>
        <taxon>Pezizomycotina</taxon>
        <taxon>Sordariomycetes</taxon>
        <taxon>Hypocreomycetidae</taxon>
        <taxon>Hypocreales</taxon>
        <taxon>Stachybotryaceae</taxon>
        <taxon>Stachybotrys</taxon>
    </lineage>
</organism>
<dbReference type="Pfam" id="PF01814">
    <property type="entry name" value="Hemerythrin"/>
    <property type="match status" value="1"/>
</dbReference>
<name>A0A8K0WWF2_9HYPO</name>
<dbReference type="OrthoDB" id="58416at2759"/>
<dbReference type="InterPro" id="IPR053206">
    <property type="entry name" value="Dimeric_xanthone_biosynth"/>
</dbReference>
<dbReference type="Proteomes" id="UP000813444">
    <property type="component" value="Unassembled WGS sequence"/>
</dbReference>
<feature type="domain" description="Hemerythrin-like" evidence="1">
    <location>
        <begin position="69"/>
        <end position="190"/>
    </location>
</feature>
<sequence>MWPLRLAIFVAVQALLIGVFVNRAPFMMESQPRRKIWADQPMRLIPTPQFQTKKNDIFTTGATHMCLLHNSIIRGFNSIYLQAPHVYDGDRAPFVGYALTWFRFVKSHHDDEEANLFTKVEDILGDKDIWAETHKEHESFMAGLLEYHKYLSELPSPAELNSAELQRIMDSFREPFENHFHHEIDIIAALADHPKAPAPGSPEAAAASNIFKTWGKATVSKAGTSDVVPFFLLNLDGTFEDGTWANWPPMPYPIKWGLINVAGLWNSGFWKFSSCDANGKPKELYAQGTHDT</sequence>